<dbReference type="PROSITE" id="PS50853">
    <property type="entry name" value="FN3"/>
    <property type="match status" value="1"/>
</dbReference>
<dbReference type="Pfam" id="PF07679">
    <property type="entry name" value="I-set"/>
    <property type="match status" value="1"/>
</dbReference>
<evidence type="ECO:0000256" key="4">
    <source>
        <dbReference type="ARBA" id="ARBA00023157"/>
    </source>
</evidence>
<evidence type="ECO:0000313" key="12">
    <source>
        <dbReference type="WBParaSite" id="HNAJ_0001235201-mRNA-1"/>
    </source>
</evidence>
<feature type="region of interest" description="Disordered" evidence="7">
    <location>
        <begin position="213"/>
        <end position="238"/>
    </location>
</feature>
<reference evidence="12" key="1">
    <citation type="submission" date="2017-02" db="UniProtKB">
        <authorList>
            <consortium name="WormBaseParasite"/>
        </authorList>
    </citation>
    <scope>IDENTIFICATION</scope>
</reference>
<protein>
    <submittedName>
        <fullName evidence="12">Lachesin</fullName>
    </submittedName>
</protein>
<dbReference type="PANTHER" id="PTHR11640">
    <property type="entry name" value="NEPHRIN"/>
    <property type="match status" value="1"/>
</dbReference>
<dbReference type="WBParaSite" id="HNAJ_0001235201-mRNA-1">
    <property type="protein sequence ID" value="HNAJ_0001235201-mRNA-1"/>
    <property type="gene ID" value="HNAJ_0001235201"/>
</dbReference>
<dbReference type="EMBL" id="UZAE01014229">
    <property type="protein sequence ID" value="VDO12818.1"/>
    <property type="molecule type" value="Genomic_DNA"/>
</dbReference>
<feature type="domain" description="Fibronectin type-III" evidence="9">
    <location>
        <begin position="896"/>
        <end position="951"/>
    </location>
</feature>
<dbReference type="InterPro" id="IPR036179">
    <property type="entry name" value="Ig-like_dom_sf"/>
</dbReference>
<dbReference type="GO" id="GO:0005886">
    <property type="term" value="C:plasma membrane"/>
    <property type="evidence" value="ECO:0007669"/>
    <property type="project" value="TreeGrafter"/>
</dbReference>
<accession>A0A0R3TWW4</accession>
<keyword evidence="5" id="KW-0325">Glycoprotein</keyword>
<evidence type="ECO:0000256" key="2">
    <source>
        <dbReference type="ARBA" id="ARBA00022737"/>
    </source>
</evidence>
<keyword evidence="4" id="KW-1015">Disulfide bond</keyword>
<dbReference type="InterPro" id="IPR003961">
    <property type="entry name" value="FN3_dom"/>
</dbReference>
<dbReference type="STRING" id="102285.A0A0R3TWW4"/>
<dbReference type="InterPro" id="IPR013783">
    <property type="entry name" value="Ig-like_fold"/>
</dbReference>
<dbReference type="PANTHER" id="PTHR11640:SF158">
    <property type="entry name" value="V-SET AND IMMUNOGLOBULIN DOMAIN-CONTAINING PROTEIN 10-LIKE 2"/>
    <property type="match status" value="1"/>
</dbReference>
<reference evidence="10 11" key="2">
    <citation type="submission" date="2018-11" db="EMBL/GenBank/DDBJ databases">
        <authorList>
            <consortium name="Pathogen Informatics"/>
        </authorList>
    </citation>
    <scope>NUCLEOTIDE SEQUENCE [LARGE SCALE GENOMIC DNA]</scope>
</reference>
<dbReference type="PROSITE" id="PS50835">
    <property type="entry name" value="IG_LIKE"/>
    <property type="match status" value="5"/>
</dbReference>
<dbReference type="GO" id="GO:0050839">
    <property type="term" value="F:cell adhesion molecule binding"/>
    <property type="evidence" value="ECO:0007669"/>
    <property type="project" value="TreeGrafter"/>
</dbReference>
<dbReference type="InterPro" id="IPR013098">
    <property type="entry name" value="Ig_I-set"/>
</dbReference>
<feature type="domain" description="Ig-like" evidence="8">
    <location>
        <begin position="742"/>
        <end position="886"/>
    </location>
</feature>
<evidence type="ECO:0000313" key="11">
    <source>
        <dbReference type="Proteomes" id="UP000278807"/>
    </source>
</evidence>
<keyword evidence="6" id="KW-0393">Immunoglobulin domain</keyword>
<name>A0A0R3TWW4_RODNA</name>
<dbReference type="OrthoDB" id="10001713at2759"/>
<sequence>MGSTVELPWVVESYQIFRVHWYWQPSVTTTATSNRDRVLLNPPVPKDGGGSGGDKSVHVRPWGSRVELVQGIFGNLRLINVSIDDAGQYSCEAYYPSRLPPVVYTLKVRAPIEVRVTPHKRVCDYGTRVELECLVSGYPHQVIYWLHNAERLKITANPLGSSGSSTSLSASHYSIQRRESSGVQSVRERLIINSFSLEDAGVYQCVAESSLADDPTAKSSRPSIAAFTPSSSPSASTPIASKVAEKMGTGMVSIGDLVDNAQGTAHLVMGKMKPMRTFQSPTPSESFTSTTSTSQILLSKARGELNATIECRFAANPLPTIRWFRDDLPLNHDGEIVDDKGVVVTEVVKDPQRPYSLITRLKINLNHVPPWDELWQYGGEYRGVANTSLGSADCRTFLLLDTPLRLRPVDSSKPAIAGRYHDLKCYFIGSGIPKLQWHRIKNDQRIERIPVDHRHVLLENARVLRIKEVNKEEDEADYRCTAMLGDMTDNITITLKVSRAPRIQDLPEVQRVQGGGQSLTYSCATQNHADKPWYAWWRFQPEDSDQAIDLPPDVRPNPGAFKVSYAAVLHQSERLPMSESLRRQLPPFVHARPNSVVHVQIEQLNKRQHQGILTCKIVNEVGYDERPIRVTFIPELEFEIRPPNKQDVTLAQNISINCTARPSELDPMIVWKYSDESTGDFKELDSLTERTDGRIYQESNGTLVISQVEESDPRKFLCFLTPKESTTAVPISVAVNLEIHVPARIEPLKDVDAVRGSKFNLTCVVQGDANELQANWYHRPISVGDGIDAPWRLINQTCVLPASYGEADNAALAIASSAYPESDTLACQKSAAGKFDSGVSSLKQSGRGIERQLQFDSLKDVHLAEYMCNASNFYNRDKEGNRADVRQIVRLTVISIPDPVTFVQNSSQTTATSVSFSWLPPAHDGNKEILRYWIRYYQADSAASELNSSQA</sequence>
<dbReference type="InterPro" id="IPR003598">
    <property type="entry name" value="Ig_sub2"/>
</dbReference>
<evidence type="ECO:0000259" key="9">
    <source>
        <dbReference type="PROSITE" id="PS50853"/>
    </source>
</evidence>
<dbReference type="InterPro" id="IPR007110">
    <property type="entry name" value="Ig-like_dom"/>
</dbReference>
<dbReference type="GO" id="GO:0098609">
    <property type="term" value="P:cell-cell adhesion"/>
    <property type="evidence" value="ECO:0007669"/>
    <property type="project" value="TreeGrafter"/>
</dbReference>
<feature type="domain" description="Ig-like" evidence="8">
    <location>
        <begin position="100"/>
        <end position="225"/>
    </location>
</feature>
<evidence type="ECO:0000256" key="6">
    <source>
        <dbReference type="ARBA" id="ARBA00023319"/>
    </source>
</evidence>
<keyword evidence="2" id="KW-0677">Repeat</keyword>
<dbReference type="Pfam" id="PF13927">
    <property type="entry name" value="Ig_3"/>
    <property type="match status" value="1"/>
</dbReference>
<comment type="subcellular location">
    <subcellularLocation>
        <location evidence="1">Membrane</location>
        <topology evidence="1">Single-pass type I membrane protein</topology>
    </subcellularLocation>
</comment>
<dbReference type="Gene3D" id="2.60.40.10">
    <property type="entry name" value="Immunoglobulins"/>
    <property type="match status" value="6"/>
</dbReference>
<evidence type="ECO:0000259" key="8">
    <source>
        <dbReference type="PROSITE" id="PS50835"/>
    </source>
</evidence>
<dbReference type="InterPro" id="IPR003599">
    <property type="entry name" value="Ig_sub"/>
</dbReference>
<evidence type="ECO:0000313" key="10">
    <source>
        <dbReference type="EMBL" id="VDO12818.1"/>
    </source>
</evidence>
<dbReference type="SMART" id="SM00408">
    <property type="entry name" value="IGc2"/>
    <property type="match status" value="4"/>
</dbReference>
<gene>
    <name evidence="10" type="ORF">HNAJ_LOCUS12338</name>
</gene>
<dbReference type="SMART" id="SM00409">
    <property type="entry name" value="IG"/>
    <property type="match status" value="6"/>
</dbReference>
<dbReference type="GO" id="GO:0005911">
    <property type="term" value="C:cell-cell junction"/>
    <property type="evidence" value="ECO:0007669"/>
    <property type="project" value="TreeGrafter"/>
</dbReference>
<dbReference type="InterPro" id="IPR051275">
    <property type="entry name" value="Cell_adhesion_signaling"/>
</dbReference>
<feature type="domain" description="Ig-like" evidence="8">
    <location>
        <begin position="501"/>
        <end position="631"/>
    </location>
</feature>
<keyword evidence="11" id="KW-1185">Reference proteome</keyword>
<evidence type="ECO:0000256" key="1">
    <source>
        <dbReference type="ARBA" id="ARBA00004479"/>
    </source>
</evidence>
<feature type="compositionally biased region" description="Low complexity" evidence="7">
    <location>
        <begin position="222"/>
        <end position="238"/>
    </location>
</feature>
<evidence type="ECO:0000256" key="3">
    <source>
        <dbReference type="ARBA" id="ARBA00023136"/>
    </source>
</evidence>
<feature type="domain" description="Ig-like" evidence="8">
    <location>
        <begin position="634"/>
        <end position="734"/>
    </location>
</feature>
<dbReference type="Proteomes" id="UP000278807">
    <property type="component" value="Unassembled WGS sequence"/>
</dbReference>
<feature type="domain" description="Ig-like" evidence="8">
    <location>
        <begin position="403"/>
        <end position="494"/>
    </location>
</feature>
<feature type="region of interest" description="Disordered" evidence="7">
    <location>
        <begin position="37"/>
        <end position="57"/>
    </location>
</feature>
<organism evidence="12">
    <name type="scientific">Rodentolepis nana</name>
    <name type="common">Dwarf tapeworm</name>
    <name type="synonym">Hymenolepis nana</name>
    <dbReference type="NCBI Taxonomy" id="102285"/>
    <lineage>
        <taxon>Eukaryota</taxon>
        <taxon>Metazoa</taxon>
        <taxon>Spiralia</taxon>
        <taxon>Lophotrochozoa</taxon>
        <taxon>Platyhelminthes</taxon>
        <taxon>Cestoda</taxon>
        <taxon>Eucestoda</taxon>
        <taxon>Cyclophyllidea</taxon>
        <taxon>Hymenolepididae</taxon>
        <taxon>Rodentolepis</taxon>
    </lineage>
</organism>
<dbReference type="CDD" id="cd00063">
    <property type="entry name" value="FN3"/>
    <property type="match status" value="1"/>
</dbReference>
<evidence type="ECO:0000256" key="5">
    <source>
        <dbReference type="ARBA" id="ARBA00023180"/>
    </source>
</evidence>
<keyword evidence="3" id="KW-0472">Membrane</keyword>
<dbReference type="SUPFAM" id="SSF49265">
    <property type="entry name" value="Fibronectin type III"/>
    <property type="match status" value="1"/>
</dbReference>
<evidence type="ECO:0000256" key="7">
    <source>
        <dbReference type="SAM" id="MobiDB-lite"/>
    </source>
</evidence>
<proteinExistence type="predicted"/>
<dbReference type="InterPro" id="IPR036116">
    <property type="entry name" value="FN3_sf"/>
</dbReference>
<dbReference type="AlphaFoldDB" id="A0A0R3TWW4"/>
<dbReference type="SUPFAM" id="SSF48726">
    <property type="entry name" value="Immunoglobulin"/>
    <property type="match status" value="5"/>
</dbReference>